<dbReference type="SMART" id="SM00320">
    <property type="entry name" value="WD40"/>
    <property type="match status" value="3"/>
</dbReference>
<dbReference type="GO" id="GO:0008270">
    <property type="term" value="F:zinc ion binding"/>
    <property type="evidence" value="ECO:0007669"/>
    <property type="project" value="UniProtKB-KW"/>
</dbReference>
<dbReference type="PROSITE" id="PS50178">
    <property type="entry name" value="ZF_FYVE"/>
    <property type="match status" value="1"/>
</dbReference>
<dbReference type="InterPro" id="IPR015943">
    <property type="entry name" value="WD40/YVTN_repeat-like_dom_sf"/>
</dbReference>
<evidence type="ECO:0000256" key="5">
    <source>
        <dbReference type="ARBA" id="ARBA00022833"/>
    </source>
</evidence>
<evidence type="ECO:0000256" key="6">
    <source>
        <dbReference type="PROSITE-ProRule" id="PRU00091"/>
    </source>
</evidence>
<dbReference type="Gene3D" id="2.130.10.10">
    <property type="entry name" value="YVTN repeat-like/Quinoprotein amine dehydrogenase"/>
    <property type="match status" value="1"/>
</dbReference>
<dbReference type="InterPro" id="IPR036322">
    <property type="entry name" value="WD40_repeat_dom_sf"/>
</dbReference>
<keyword evidence="3" id="KW-0677">Repeat</keyword>
<dbReference type="InterPro" id="IPR019775">
    <property type="entry name" value="WD40_repeat_CS"/>
</dbReference>
<dbReference type="FunFam" id="3.30.40.10:FF:000105">
    <property type="entry name" value="WD repeat and FYVE domain-containing protein 2"/>
    <property type="match status" value="1"/>
</dbReference>
<dbReference type="PANTHER" id="PTHR46189:SF1">
    <property type="entry name" value="LD41958P"/>
    <property type="match status" value="1"/>
</dbReference>
<name>A0A7R9AWF3_TIMSH</name>
<dbReference type="InterPro" id="IPR011011">
    <property type="entry name" value="Znf_FYVE_PHD"/>
</dbReference>
<keyword evidence="1 7" id="KW-0853">WD repeat</keyword>
<evidence type="ECO:0000313" key="9">
    <source>
        <dbReference type="EMBL" id="CAD7261471.1"/>
    </source>
</evidence>
<feature type="repeat" description="WD" evidence="7">
    <location>
        <begin position="81"/>
        <end position="115"/>
    </location>
</feature>
<dbReference type="PROSITE" id="PS50294">
    <property type="entry name" value="WD_REPEATS_REGION"/>
    <property type="match status" value="2"/>
</dbReference>
<dbReference type="SUPFAM" id="SSF57903">
    <property type="entry name" value="FYVE/PHD zinc finger"/>
    <property type="match status" value="1"/>
</dbReference>
<keyword evidence="4 6" id="KW-0863">Zinc-finger</keyword>
<dbReference type="CDD" id="cd15718">
    <property type="entry name" value="FYVE_WDFY1_like"/>
    <property type="match status" value="1"/>
</dbReference>
<dbReference type="InterPro" id="IPR013083">
    <property type="entry name" value="Znf_RING/FYVE/PHD"/>
</dbReference>
<protein>
    <recommendedName>
        <fullName evidence="8">FYVE-type domain-containing protein</fullName>
    </recommendedName>
</protein>
<gene>
    <name evidence="9" type="ORF">TSIB3V08_LOCUS5606</name>
</gene>
<dbReference type="InterPro" id="IPR000306">
    <property type="entry name" value="Znf_FYVE"/>
</dbReference>
<accession>A0A7R9AWF3</accession>
<dbReference type="PANTHER" id="PTHR46189">
    <property type="entry name" value="LD41958P"/>
    <property type="match status" value="1"/>
</dbReference>
<dbReference type="PROSITE" id="PS00678">
    <property type="entry name" value="WD_REPEATS_1"/>
    <property type="match status" value="2"/>
</dbReference>
<keyword evidence="2" id="KW-0479">Metal-binding</keyword>
<dbReference type="GO" id="GO:0005769">
    <property type="term" value="C:early endosome"/>
    <property type="evidence" value="ECO:0007669"/>
    <property type="project" value="TreeGrafter"/>
</dbReference>
<feature type="repeat" description="WD" evidence="7">
    <location>
        <begin position="38"/>
        <end position="71"/>
    </location>
</feature>
<dbReference type="InterPro" id="IPR017455">
    <property type="entry name" value="Znf_FYVE-rel"/>
</dbReference>
<dbReference type="SUPFAM" id="SSF50978">
    <property type="entry name" value="WD40 repeat-like"/>
    <property type="match status" value="1"/>
</dbReference>
<reference evidence="9" key="1">
    <citation type="submission" date="2020-11" db="EMBL/GenBank/DDBJ databases">
        <authorList>
            <person name="Tran Van P."/>
        </authorList>
    </citation>
    <scope>NUCLEOTIDE SEQUENCE</scope>
</reference>
<proteinExistence type="predicted"/>
<keyword evidence="5" id="KW-0862">Zinc</keyword>
<evidence type="ECO:0000256" key="4">
    <source>
        <dbReference type="ARBA" id="ARBA00022771"/>
    </source>
</evidence>
<evidence type="ECO:0000256" key="7">
    <source>
        <dbReference type="PROSITE-ProRule" id="PRU00221"/>
    </source>
</evidence>
<evidence type="ECO:0000259" key="8">
    <source>
        <dbReference type="PROSITE" id="PS50178"/>
    </source>
</evidence>
<dbReference type="AlphaFoldDB" id="A0A7R9AWF3"/>
<evidence type="ECO:0000256" key="1">
    <source>
        <dbReference type="ARBA" id="ARBA00022574"/>
    </source>
</evidence>
<sequence>MTTPRFDAQSKHAFVGDYSGLVSMLKLDNSGVQPVTNLKGHSGSIRSLAWDSDKQLLFSGSFDQSVIVWDIGGQQGTAYELQGHQNKVSALCFAGLHQLLISGGEDSVVVFWDMSLPRKEEGGEFQHSVVVFWDMSLPRKETPEWQESDCCQRCGRPFFWNLRAMMDQRQLGLRQHHCRFCGRAVCDRCSTGRASIPVMGFEFDVRVCDPCLVELKDMDDVLDCVATEASSVSCVSHGLRAVFFVLFRSHTPMAVFHDAKHSVVFMSLDEARHRLLTVGQDRLIKGISDTSQLSIHSLGSKWYNVCVSDVLFSVNPGDTWSRINEVPLSSERLYLKTLLSSN</sequence>
<evidence type="ECO:0000256" key="2">
    <source>
        <dbReference type="ARBA" id="ARBA00022723"/>
    </source>
</evidence>
<dbReference type="Pfam" id="PF01363">
    <property type="entry name" value="FYVE"/>
    <property type="match status" value="1"/>
</dbReference>
<dbReference type="PROSITE" id="PS50082">
    <property type="entry name" value="WD_REPEATS_2"/>
    <property type="match status" value="2"/>
</dbReference>
<dbReference type="Pfam" id="PF00400">
    <property type="entry name" value="WD40"/>
    <property type="match status" value="2"/>
</dbReference>
<dbReference type="EMBL" id="OC002215">
    <property type="protein sequence ID" value="CAD7261471.1"/>
    <property type="molecule type" value="Genomic_DNA"/>
</dbReference>
<dbReference type="InterPro" id="IPR042234">
    <property type="entry name" value="WDFY1/WDFY2"/>
</dbReference>
<dbReference type="Gene3D" id="3.30.40.10">
    <property type="entry name" value="Zinc/RING finger domain, C3HC4 (zinc finger)"/>
    <property type="match status" value="1"/>
</dbReference>
<organism evidence="9">
    <name type="scientific">Timema shepardi</name>
    <name type="common">Walking stick</name>
    <dbReference type="NCBI Taxonomy" id="629360"/>
    <lineage>
        <taxon>Eukaryota</taxon>
        <taxon>Metazoa</taxon>
        <taxon>Ecdysozoa</taxon>
        <taxon>Arthropoda</taxon>
        <taxon>Hexapoda</taxon>
        <taxon>Insecta</taxon>
        <taxon>Pterygota</taxon>
        <taxon>Neoptera</taxon>
        <taxon>Polyneoptera</taxon>
        <taxon>Phasmatodea</taxon>
        <taxon>Timematodea</taxon>
        <taxon>Timematoidea</taxon>
        <taxon>Timematidae</taxon>
        <taxon>Timema</taxon>
    </lineage>
</organism>
<feature type="domain" description="FYVE-type" evidence="8">
    <location>
        <begin position="145"/>
        <end position="216"/>
    </location>
</feature>
<evidence type="ECO:0000256" key="3">
    <source>
        <dbReference type="ARBA" id="ARBA00022737"/>
    </source>
</evidence>
<dbReference type="SMART" id="SM00064">
    <property type="entry name" value="FYVE"/>
    <property type="match status" value="1"/>
</dbReference>
<dbReference type="InterPro" id="IPR001680">
    <property type="entry name" value="WD40_rpt"/>
</dbReference>